<accession>A0A813HDL7</accession>
<proteinExistence type="predicted"/>
<organism evidence="1 2">
    <name type="scientific">Polarella glacialis</name>
    <name type="common">Dinoflagellate</name>
    <dbReference type="NCBI Taxonomy" id="89957"/>
    <lineage>
        <taxon>Eukaryota</taxon>
        <taxon>Sar</taxon>
        <taxon>Alveolata</taxon>
        <taxon>Dinophyceae</taxon>
        <taxon>Suessiales</taxon>
        <taxon>Suessiaceae</taxon>
        <taxon>Polarella</taxon>
    </lineage>
</organism>
<comment type="caution">
    <text evidence="1">The sequence shown here is derived from an EMBL/GenBank/DDBJ whole genome shotgun (WGS) entry which is preliminary data.</text>
</comment>
<gene>
    <name evidence="1" type="ORF">PGLA1383_LOCUS51337</name>
</gene>
<keyword evidence="2" id="KW-1185">Reference proteome</keyword>
<name>A0A813HDL7_POLGL</name>
<feature type="non-terminal residue" evidence="1">
    <location>
        <position position="1"/>
    </location>
</feature>
<evidence type="ECO:0000313" key="1">
    <source>
        <dbReference type="EMBL" id="CAE8635767.1"/>
    </source>
</evidence>
<dbReference type="EMBL" id="CAJNNV010031347">
    <property type="protein sequence ID" value="CAE8635767.1"/>
    <property type="molecule type" value="Genomic_DNA"/>
</dbReference>
<sequence>LACVCFQYRQHMASIIGGTHVHTLGLPPGQGALKHSKVKSLVLVAALEVSLLSGLPGPDFCCSIASVDPSVHRNCRAILCWAFLQVPVSQSQRELGAAPRSMQLVEEILRP</sequence>
<protein>
    <submittedName>
        <fullName evidence="1">Uncharacterized protein</fullName>
    </submittedName>
</protein>
<dbReference type="Proteomes" id="UP000654075">
    <property type="component" value="Unassembled WGS sequence"/>
</dbReference>
<reference evidence="1" key="1">
    <citation type="submission" date="2021-02" db="EMBL/GenBank/DDBJ databases">
        <authorList>
            <person name="Dougan E. K."/>
            <person name="Rhodes N."/>
            <person name="Thang M."/>
            <person name="Chan C."/>
        </authorList>
    </citation>
    <scope>NUCLEOTIDE SEQUENCE</scope>
</reference>
<dbReference type="AlphaFoldDB" id="A0A813HDL7"/>
<evidence type="ECO:0000313" key="2">
    <source>
        <dbReference type="Proteomes" id="UP000654075"/>
    </source>
</evidence>